<reference evidence="1 2" key="1">
    <citation type="submission" date="2019-06" db="EMBL/GenBank/DDBJ databases">
        <title>A novel bacterium of genus Pontibacter, isolated from marine sediment.</title>
        <authorList>
            <person name="Huang H."/>
            <person name="Mo K."/>
            <person name="Hu Y."/>
        </authorList>
    </citation>
    <scope>NUCLEOTIDE SEQUENCE [LARGE SCALE GENOMIC DNA]</scope>
    <source>
        <strain evidence="1 2">HB172049</strain>
    </source>
</reference>
<dbReference type="RefSeq" id="WP_140621791.1">
    <property type="nucleotide sequence ID" value="NZ_VFRQ01000006.1"/>
</dbReference>
<protein>
    <submittedName>
        <fullName evidence="1">Uncharacterized protein</fullName>
    </submittedName>
</protein>
<dbReference type="OrthoDB" id="850979at2"/>
<proteinExistence type="predicted"/>
<name>A0A501W9K1_9BACT</name>
<dbReference type="AlphaFoldDB" id="A0A501W9K1"/>
<evidence type="ECO:0000313" key="2">
    <source>
        <dbReference type="Proteomes" id="UP000316727"/>
    </source>
</evidence>
<accession>A0A501W9K1</accession>
<dbReference type="Proteomes" id="UP000316727">
    <property type="component" value="Unassembled WGS sequence"/>
</dbReference>
<evidence type="ECO:0000313" key="1">
    <source>
        <dbReference type="EMBL" id="TPE43487.1"/>
    </source>
</evidence>
<comment type="caution">
    <text evidence="1">The sequence shown here is derived from an EMBL/GenBank/DDBJ whole genome shotgun (WGS) entry which is preliminary data.</text>
</comment>
<keyword evidence="2" id="KW-1185">Reference proteome</keyword>
<sequence length="198" mass="22576">MIKLALSILLPLTFILPDTSQLQLLQDLKQDLQQLQSGNSHFISDNSTLSPSVETVAQDLQLFGLIAHLDLSQASYTWQEQGQHQVHRWKFDEGDIRSIVEIQSSIPLDTVVTVRYLDGKPPTQQHIANTFTFRAYFISTVDTPNKLYYLTEEEQGLLGYRLGEKLVEVTYASAKKGLSDVLPRYKEEVRQLVLQLQQ</sequence>
<dbReference type="EMBL" id="VFRQ01000006">
    <property type="protein sequence ID" value="TPE43487.1"/>
    <property type="molecule type" value="Genomic_DNA"/>
</dbReference>
<organism evidence="1 2">
    <name type="scientific">Pontibacter mangrovi</name>
    <dbReference type="NCBI Taxonomy" id="2589816"/>
    <lineage>
        <taxon>Bacteria</taxon>
        <taxon>Pseudomonadati</taxon>
        <taxon>Bacteroidota</taxon>
        <taxon>Cytophagia</taxon>
        <taxon>Cytophagales</taxon>
        <taxon>Hymenobacteraceae</taxon>
        <taxon>Pontibacter</taxon>
    </lineage>
</organism>
<gene>
    <name evidence="1" type="ORF">FJM65_12045</name>
</gene>